<organism evidence="1 2">
    <name type="scientific">Marasmius oreades</name>
    <name type="common">fairy-ring Marasmius</name>
    <dbReference type="NCBI Taxonomy" id="181124"/>
    <lineage>
        <taxon>Eukaryota</taxon>
        <taxon>Fungi</taxon>
        <taxon>Dikarya</taxon>
        <taxon>Basidiomycota</taxon>
        <taxon>Agaricomycotina</taxon>
        <taxon>Agaricomycetes</taxon>
        <taxon>Agaricomycetidae</taxon>
        <taxon>Agaricales</taxon>
        <taxon>Marasmiineae</taxon>
        <taxon>Marasmiaceae</taxon>
        <taxon>Marasmius</taxon>
    </lineage>
</organism>
<dbReference type="RefSeq" id="XP_043009551.1">
    <property type="nucleotide sequence ID" value="XM_043154260.1"/>
</dbReference>
<comment type="caution">
    <text evidence="1">The sequence shown here is derived from an EMBL/GenBank/DDBJ whole genome shotgun (WGS) entry which is preliminary data.</text>
</comment>
<evidence type="ECO:0000313" key="1">
    <source>
        <dbReference type="EMBL" id="KAG7093081.1"/>
    </source>
</evidence>
<dbReference type="GeneID" id="66078445"/>
<proteinExistence type="predicted"/>
<dbReference type="Proteomes" id="UP001049176">
    <property type="component" value="Chromosome 5"/>
</dbReference>
<keyword evidence="2" id="KW-1185">Reference proteome</keyword>
<name>A0A9P7S1M2_9AGAR</name>
<sequence>MSRTRSSAQNHALRCNCCFYAQQQPRGSRQLKDYTPIYYPRFCEYTGMIHLNNVCGPSWQPQNALNTSSCLEVFGGVLGYSSVSTVNQTLGII</sequence>
<reference evidence="1" key="1">
    <citation type="journal article" date="2021" name="Genome Biol. Evol.">
        <title>The assembled and annotated genome of the fairy-ring fungus Marasmius oreades.</title>
        <authorList>
            <person name="Hiltunen M."/>
            <person name="Ament-Velasquez S.L."/>
            <person name="Johannesson H."/>
        </authorList>
    </citation>
    <scope>NUCLEOTIDE SEQUENCE</scope>
    <source>
        <strain evidence="1">03SP1</strain>
    </source>
</reference>
<protein>
    <submittedName>
        <fullName evidence="1">Uncharacterized protein</fullName>
    </submittedName>
</protein>
<dbReference type="KEGG" id="more:E1B28_009369"/>
<evidence type="ECO:0000313" key="2">
    <source>
        <dbReference type="Proteomes" id="UP001049176"/>
    </source>
</evidence>
<accession>A0A9P7S1M2</accession>
<gene>
    <name evidence="1" type="ORF">E1B28_009369</name>
</gene>
<dbReference type="AlphaFoldDB" id="A0A9P7S1M2"/>
<dbReference type="EMBL" id="CM032185">
    <property type="protein sequence ID" value="KAG7093081.1"/>
    <property type="molecule type" value="Genomic_DNA"/>
</dbReference>